<gene>
    <name evidence="3" type="ORF">GCM10022378_17170</name>
</gene>
<dbReference type="InterPro" id="IPR029052">
    <property type="entry name" value="Metallo-depent_PP-like"/>
</dbReference>
<accession>A0ABP7F0R3</accession>
<dbReference type="Proteomes" id="UP001500920">
    <property type="component" value="Unassembled WGS sequence"/>
</dbReference>
<evidence type="ECO:0000313" key="3">
    <source>
        <dbReference type="EMBL" id="GAA3729134.1"/>
    </source>
</evidence>
<dbReference type="InterPro" id="IPR019079">
    <property type="entry name" value="Capsule_synth_CapA"/>
</dbReference>
<evidence type="ECO:0000256" key="1">
    <source>
        <dbReference type="ARBA" id="ARBA00005662"/>
    </source>
</evidence>
<dbReference type="Pfam" id="PF09587">
    <property type="entry name" value="PGA_cap"/>
    <property type="match status" value="1"/>
</dbReference>
<name>A0ABP7F0R3_9STAP</name>
<dbReference type="InterPro" id="IPR052169">
    <property type="entry name" value="CW_Biosynth-Accessory"/>
</dbReference>
<evidence type="ECO:0000313" key="4">
    <source>
        <dbReference type="Proteomes" id="UP001500920"/>
    </source>
</evidence>
<proteinExistence type="inferred from homology"/>
<dbReference type="SMART" id="SM00854">
    <property type="entry name" value="PGA_cap"/>
    <property type="match status" value="1"/>
</dbReference>
<feature type="domain" description="Capsule synthesis protein CapA" evidence="2">
    <location>
        <begin position="52"/>
        <end position="297"/>
    </location>
</feature>
<dbReference type="RefSeq" id="WP_344703468.1">
    <property type="nucleotide sequence ID" value="NZ_BAABCK010000061.1"/>
</dbReference>
<dbReference type="PANTHER" id="PTHR33393">
    <property type="entry name" value="POLYGLUTAMINE SYNTHESIS ACCESSORY PROTEIN RV0574C-RELATED"/>
    <property type="match status" value="1"/>
</dbReference>
<dbReference type="CDD" id="cd07381">
    <property type="entry name" value="MPP_CapA"/>
    <property type="match status" value="1"/>
</dbReference>
<dbReference type="PANTHER" id="PTHR33393:SF12">
    <property type="entry name" value="CAPSULE BIOSYNTHESIS PROTEIN CAPA"/>
    <property type="match status" value="1"/>
</dbReference>
<protein>
    <recommendedName>
        <fullName evidence="2">Capsule synthesis protein CapA domain-containing protein</fullName>
    </recommendedName>
</protein>
<dbReference type="SUPFAM" id="SSF56300">
    <property type="entry name" value="Metallo-dependent phosphatases"/>
    <property type="match status" value="1"/>
</dbReference>
<reference evidence="4" key="1">
    <citation type="journal article" date="2019" name="Int. J. Syst. Evol. Microbiol.">
        <title>The Global Catalogue of Microorganisms (GCM) 10K type strain sequencing project: providing services to taxonomists for standard genome sequencing and annotation.</title>
        <authorList>
            <consortium name="The Broad Institute Genomics Platform"/>
            <consortium name="The Broad Institute Genome Sequencing Center for Infectious Disease"/>
            <person name="Wu L."/>
            <person name="Ma J."/>
        </authorList>
    </citation>
    <scope>NUCLEOTIDE SEQUENCE [LARGE SCALE GENOMIC DNA]</scope>
    <source>
        <strain evidence="4">JCM 16981</strain>
    </source>
</reference>
<keyword evidence="4" id="KW-1185">Reference proteome</keyword>
<evidence type="ECO:0000259" key="2">
    <source>
        <dbReference type="SMART" id="SM00854"/>
    </source>
</evidence>
<comment type="similarity">
    <text evidence="1">Belongs to the CapA family.</text>
</comment>
<dbReference type="EMBL" id="BAABCK010000061">
    <property type="protein sequence ID" value="GAA3729134.1"/>
    <property type="molecule type" value="Genomic_DNA"/>
</dbReference>
<sequence>MLKMMMLLMLSLPFGDADHEAHAVYDKTLEQIPGDAIHTVVETHFDLETSFNFAAVGDVLIHDHLYEDVETESGYDFISRVDEVAPYLQDKDLVFMNQETPIGGEELRLSGYPMFNAPLEAADLLEHLNADIVSLANNHTLDRSTEGVERTTDILKEKGIEYVGANISPEDRKRQRIIDVEGVSVGFLAYTYGTNGIPVPEGEDHLVNLIDMPTILSDMEDLRDEVDMLVVSMHQGNEYEEFPRDEHVQQFEQIADAGADIILGHHPHVLQPVDIYEREDGEETVIAYSLGNFFSAQQSLETKLGGIIGFDITYSGGDEDISVDAVKFMPTYMHSNEFDDFELVPLTDAAEYGLNDAGGVYQDVSDHMKYYTDEVEVVEYLE</sequence>
<dbReference type="Gene3D" id="3.60.21.10">
    <property type="match status" value="1"/>
</dbReference>
<comment type="caution">
    <text evidence="3">The sequence shown here is derived from an EMBL/GenBank/DDBJ whole genome shotgun (WGS) entry which is preliminary data.</text>
</comment>
<organism evidence="3 4">
    <name type="scientific">Salinicoccus jeotgali</name>
    <dbReference type="NCBI Taxonomy" id="381634"/>
    <lineage>
        <taxon>Bacteria</taxon>
        <taxon>Bacillati</taxon>
        <taxon>Bacillota</taxon>
        <taxon>Bacilli</taxon>
        <taxon>Bacillales</taxon>
        <taxon>Staphylococcaceae</taxon>
        <taxon>Salinicoccus</taxon>
    </lineage>
</organism>